<gene>
    <name evidence="14" type="ORF">A9Q02_20775</name>
</gene>
<comment type="function">
    <text evidence="1">Responsible for the formation of the pyrimidine heterocycle in the thiamine biosynthesis pathway. Catalyzes the formation of hydroxymethylpyrimidine phosphate (HMP-P) from histidine and pyridoxal phosphate (PLP). The protein uses PLP and the active site histidine to form HMP-P, generating an inactive enzyme. The enzyme can only undergo a single turnover, which suggests it is a suicide enzyme.</text>
</comment>
<evidence type="ECO:0000259" key="13">
    <source>
        <dbReference type="Pfam" id="PF09084"/>
    </source>
</evidence>
<keyword evidence="7" id="KW-0663">Pyridoxal phosphate</keyword>
<dbReference type="PANTHER" id="PTHR31528:SF1">
    <property type="entry name" value="4-AMINO-5-HYDROXYMETHYL-2-METHYLPYRIMIDINE PHOSPHATE SYNTHASE THI11-RELATED"/>
    <property type="match status" value="1"/>
</dbReference>
<evidence type="ECO:0000256" key="7">
    <source>
        <dbReference type="ARBA" id="ARBA00022898"/>
    </source>
</evidence>
<feature type="chain" id="PRO_5013581425" description="Thiamine pyrimidine synthase" evidence="12">
    <location>
        <begin position="26"/>
        <end position="345"/>
    </location>
</feature>
<comment type="subunit">
    <text evidence="4">Homodimer.</text>
</comment>
<keyword evidence="6" id="KW-0479">Metal-binding</keyword>
<evidence type="ECO:0000256" key="3">
    <source>
        <dbReference type="ARBA" id="ARBA00009406"/>
    </source>
</evidence>
<evidence type="ECO:0000256" key="10">
    <source>
        <dbReference type="ARBA" id="ARBA00033171"/>
    </source>
</evidence>
<evidence type="ECO:0000256" key="2">
    <source>
        <dbReference type="ARBA" id="ARBA00004948"/>
    </source>
</evidence>
<evidence type="ECO:0000256" key="4">
    <source>
        <dbReference type="ARBA" id="ARBA00011738"/>
    </source>
</evidence>
<dbReference type="RefSeq" id="WP_097655400.1">
    <property type="nucleotide sequence ID" value="NZ_LYXE01000193.1"/>
</dbReference>
<name>A0A2H3L2R3_9CHLR</name>
<evidence type="ECO:0000256" key="1">
    <source>
        <dbReference type="ARBA" id="ARBA00003469"/>
    </source>
</evidence>
<dbReference type="PROSITE" id="PS51257">
    <property type="entry name" value="PROKAR_LIPOPROTEIN"/>
    <property type="match status" value="1"/>
</dbReference>
<comment type="similarity">
    <text evidence="3">Belongs to the NMT1/THI5 family.</text>
</comment>
<comment type="caution">
    <text evidence="14">The sequence shown here is derived from an EMBL/GenBank/DDBJ whole genome shotgun (WGS) entry which is preliminary data.</text>
</comment>
<proteinExistence type="inferred from homology"/>
<organism evidence="14 15">
    <name type="scientific">Candidatus Chloroploca asiatica</name>
    <dbReference type="NCBI Taxonomy" id="1506545"/>
    <lineage>
        <taxon>Bacteria</taxon>
        <taxon>Bacillati</taxon>
        <taxon>Chloroflexota</taxon>
        <taxon>Chloroflexia</taxon>
        <taxon>Chloroflexales</taxon>
        <taxon>Chloroflexineae</taxon>
        <taxon>Oscillochloridaceae</taxon>
        <taxon>Candidatus Chloroploca</taxon>
    </lineage>
</organism>
<dbReference type="AlphaFoldDB" id="A0A2H3L2R3"/>
<dbReference type="Gene3D" id="3.40.190.10">
    <property type="entry name" value="Periplasmic binding protein-like II"/>
    <property type="match status" value="2"/>
</dbReference>
<evidence type="ECO:0000256" key="11">
    <source>
        <dbReference type="ARBA" id="ARBA00048179"/>
    </source>
</evidence>
<comment type="catalytic activity">
    <reaction evidence="11">
        <text>N(6)-(pyridoxal phosphate)-L-lysyl-[4-amino-5-hydroxymethyl-2-methylpyrimidine phosphate synthase] + L-histidyl-[4-amino-5-hydroxymethyl-2-methylpyrimidine phosphate synthase] + 2 Fe(3+) + 4 H2O = L-lysyl-[4-amino-5-hydroxymethyl-2-methylpyrimidine phosphate synthase] + (2S)-2-amino-5-hydroxy-4-oxopentanoyl-[4-amino-5-hydroxymethyl-2-methylpyrimidine phosphate synthase] + 4-amino-2-methyl-5-(phosphooxymethyl)pyrimidine + 3-oxopropanoate + 2 Fe(2+) + 2 H(+)</text>
        <dbReference type="Rhea" id="RHEA:65756"/>
        <dbReference type="Rhea" id="RHEA-COMP:16892"/>
        <dbReference type="Rhea" id="RHEA-COMP:16893"/>
        <dbReference type="Rhea" id="RHEA-COMP:16894"/>
        <dbReference type="Rhea" id="RHEA-COMP:16895"/>
        <dbReference type="ChEBI" id="CHEBI:15377"/>
        <dbReference type="ChEBI" id="CHEBI:15378"/>
        <dbReference type="ChEBI" id="CHEBI:29033"/>
        <dbReference type="ChEBI" id="CHEBI:29034"/>
        <dbReference type="ChEBI" id="CHEBI:29969"/>
        <dbReference type="ChEBI" id="CHEBI:29979"/>
        <dbReference type="ChEBI" id="CHEBI:33190"/>
        <dbReference type="ChEBI" id="CHEBI:58354"/>
        <dbReference type="ChEBI" id="CHEBI:143915"/>
        <dbReference type="ChEBI" id="CHEBI:157692"/>
    </reaction>
    <physiologicalReaction direction="left-to-right" evidence="11">
        <dbReference type="Rhea" id="RHEA:65757"/>
    </physiologicalReaction>
</comment>
<dbReference type="OrthoDB" id="9815602at2"/>
<evidence type="ECO:0000313" key="14">
    <source>
        <dbReference type="EMBL" id="PDV96500.1"/>
    </source>
</evidence>
<dbReference type="GO" id="GO:0009228">
    <property type="term" value="P:thiamine biosynthetic process"/>
    <property type="evidence" value="ECO:0007669"/>
    <property type="project" value="UniProtKB-KW"/>
</dbReference>
<reference evidence="14 15" key="1">
    <citation type="submission" date="2016-05" db="EMBL/GenBank/DDBJ databases">
        <authorList>
            <person name="Lavstsen T."/>
            <person name="Jespersen J.S."/>
        </authorList>
    </citation>
    <scope>NUCLEOTIDE SEQUENCE [LARGE SCALE GENOMIC DNA]</scope>
    <source>
        <strain evidence="14 15">B7-9</strain>
    </source>
</reference>
<feature type="domain" description="SsuA/THI5-like" evidence="13">
    <location>
        <begin position="52"/>
        <end position="261"/>
    </location>
</feature>
<keyword evidence="9" id="KW-0408">Iron</keyword>
<dbReference type="GO" id="GO:0046872">
    <property type="term" value="F:metal ion binding"/>
    <property type="evidence" value="ECO:0007669"/>
    <property type="project" value="UniProtKB-KW"/>
</dbReference>
<dbReference type="PANTHER" id="PTHR31528">
    <property type="entry name" value="4-AMINO-5-HYDROXYMETHYL-2-METHYLPYRIMIDINE PHOSPHATE SYNTHASE THI11-RELATED"/>
    <property type="match status" value="1"/>
</dbReference>
<keyword evidence="8" id="KW-0784">Thiamine biosynthesis</keyword>
<evidence type="ECO:0000256" key="12">
    <source>
        <dbReference type="SAM" id="SignalP"/>
    </source>
</evidence>
<dbReference type="InterPro" id="IPR015168">
    <property type="entry name" value="SsuA/THI5"/>
</dbReference>
<dbReference type="Proteomes" id="UP000220922">
    <property type="component" value="Unassembled WGS sequence"/>
</dbReference>
<dbReference type="InterPro" id="IPR027939">
    <property type="entry name" value="NMT1/THI5"/>
</dbReference>
<evidence type="ECO:0000256" key="6">
    <source>
        <dbReference type="ARBA" id="ARBA00022723"/>
    </source>
</evidence>
<evidence type="ECO:0000313" key="15">
    <source>
        <dbReference type="Proteomes" id="UP000220922"/>
    </source>
</evidence>
<dbReference type="SUPFAM" id="SSF53850">
    <property type="entry name" value="Periplasmic binding protein-like II"/>
    <property type="match status" value="1"/>
</dbReference>
<comment type="pathway">
    <text evidence="2">Cofactor biosynthesis; thiamine diphosphate biosynthesis.</text>
</comment>
<evidence type="ECO:0000256" key="9">
    <source>
        <dbReference type="ARBA" id="ARBA00023004"/>
    </source>
</evidence>
<accession>A0A2H3L2R3</accession>
<keyword evidence="15" id="KW-1185">Reference proteome</keyword>
<sequence length="345" mass="37453">MSRALRRLVLVVFVGVLVVGCGAPAQPAASVVPDGPEQPVVSMRLQWFPQWQFAGYIVALLKGYYDEAGLEVTLHPGSPDMVPLPLVAAGADDFGSTGADTVLLAREQGIDIVALATWFQASPVAFMVHADAGIAGPQDFPGRTIGMFYGDNVETEYLALLAASGVDRAQITEIPGDYNIAPFLERRVDVWPVYATDQPFTARREGAEVDLILARDYGVQMMGDTLFTTAAFARDNPRTVQAFVEATLRGWQDAIANPDEAIDLILTYNPELDRDQLTFEAAETIVLLQHGPGERCIGFSAPNVWAAQATLLSELDLLRQPVELTDVLLNQPLLDFYATQGIVCE</sequence>
<keyword evidence="5 14" id="KW-0808">Transferase</keyword>
<feature type="signal peptide" evidence="12">
    <location>
        <begin position="1"/>
        <end position="25"/>
    </location>
</feature>
<dbReference type="EMBL" id="LYXE01000193">
    <property type="protein sequence ID" value="PDV96500.1"/>
    <property type="molecule type" value="Genomic_DNA"/>
</dbReference>
<evidence type="ECO:0000256" key="5">
    <source>
        <dbReference type="ARBA" id="ARBA00022679"/>
    </source>
</evidence>
<dbReference type="Pfam" id="PF09084">
    <property type="entry name" value="NMT1"/>
    <property type="match status" value="1"/>
</dbReference>
<protein>
    <recommendedName>
        <fullName evidence="10">Thiamine pyrimidine synthase</fullName>
    </recommendedName>
</protein>
<evidence type="ECO:0000256" key="8">
    <source>
        <dbReference type="ARBA" id="ARBA00022977"/>
    </source>
</evidence>
<dbReference type="GO" id="GO:0016740">
    <property type="term" value="F:transferase activity"/>
    <property type="evidence" value="ECO:0007669"/>
    <property type="project" value="UniProtKB-KW"/>
</dbReference>
<keyword evidence="12" id="KW-0732">Signal</keyword>